<name>A0A2G2VGP8_CAPBA</name>
<organism evidence="1 2">
    <name type="scientific">Capsicum baccatum</name>
    <name type="common">Peruvian pepper</name>
    <dbReference type="NCBI Taxonomy" id="33114"/>
    <lineage>
        <taxon>Eukaryota</taxon>
        <taxon>Viridiplantae</taxon>
        <taxon>Streptophyta</taxon>
        <taxon>Embryophyta</taxon>
        <taxon>Tracheophyta</taxon>
        <taxon>Spermatophyta</taxon>
        <taxon>Magnoliopsida</taxon>
        <taxon>eudicotyledons</taxon>
        <taxon>Gunneridae</taxon>
        <taxon>Pentapetalae</taxon>
        <taxon>asterids</taxon>
        <taxon>lamiids</taxon>
        <taxon>Solanales</taxon>
        <taxon>Solanaceae</taxon>
        <taxon>Solanoideae</taxon>
        <taxon>Capsiceae</taxon>
        <taxon>Capsicum</taxon>
    </lineage>
</organism>
<evidence type="ECO:0000313" key="1">
    <source>
        <dbReference type="EMBL" id="PHT32156.1"/>
    </source>
</evidence>
<comment type="caution">
    <text evidence="1">The sequence shown here is derived from an EMBL/GenBank/DDBJ whole genome shotgun (WGS) entry which is preliminary data.</text>
</comment>
<keyword evidence="2" id="KW-1185">Reference proteome</keyword>
<accession>A0A2G2VGP8</accession>
<reference evidence="2" key="2">
    <citation type="journal article" date="2017" name="J. Anim. Genet.">
        <title>Multiple reference genome sequences of hot pepper reveal the massive evolution of plant disease resistance genes by retroduplication.</title>
        <authorList>
            <person name="Kim S."/>
            <person name="Park J."/>
            <person name="Yeom S.-I."/>
            <person name="Kim Y.-M."/>
            <person name="Seo E."/>
            <person name="Kim K.-T."/>
            <person name="Kim M.-S."/>
            <person name="Lee J.M."/>
            <person name="Cheong K."/>
            <person name="Shin H.-S."/>
            <person name="Kim S.-B."/>
            <person name="Han K."/>
            <person name="Lee J."/>
            <person name="Park M."/>
            <person name="Lee H.-A."/>
            <person name="Lee H.-Y."/>
            <person name="Lee Y."/>
            <person name="Oh S."/>
            <person name="Lee J.H."/>
            <person name="Choi E."/>
            <person name="Choi E."/>
            <person name="Lee S.E."/>
            <person name="Jeon J."/>
            <person name="Kim H."/>
            <person name="Choi G."/>
            <person name="Song H."/>
            <person name="Lee J."/>
            <person name="Lee S.-C."/>
            <person name="Kwon J.-K."/>
            <person name="Lee H.-Y."/>
            <person name="Koo N."/>
            <person name="Hong Y."/>
            <person name="Kim R.W."/>
            <person name="Kang W.-H."/>
            <person name="Huh J.H."/>
            <person name="Kang B.-C."/>
            <person name="Yang T.-J."/>
            <person name="Lee Y.-H."/>
            <person name="Bennetzen J.L."/>
            <person name="Choi D."/>
        </authorList>
    </citation>
    <scope>NUCLEOTIDE SEQUENCE [LARGE SCALE GENOMIC DNA]</scope>
    <source>
        <strain evidence="2">cv. PBC81</strain>
    </source>
</reference>
<reference evidence="1 2" key="1">
    <citation type="journal article" date="2017" name="Genome Biol.">
        <title>New reference genome sequences of hot pepper reveal the massive evolution of plant disease-resistance genes by retroduplication.</title>
        <authorList>
            <person name="Kim S."/>
            <person name="Park J."/>
            <person name="Yeom S.I."/>
            <person name="Kim Y.M."/>
            <person name="Seo E."/>
            <person name="Kim K.T."/>
            <person name="Kim M.S."/>
            <person name="Lee J.M."/>
            <person name="Cheong K."/>
            <person name="Shin H.S."/>
            <person name="Kim S.B."/>
            <person name="Han K."/>
            <person name="Lee J."/>
            <person name="Park M."/>
            <person name="Lee H.A."/>
            <person name="Lee H.Y."/>
            <person name="Lee Y."/>
            <person name="Oh S."/>
            <person name="Lee J.H."/>
            <person name="Choi E."/>
            <person name="Choi E."/>
            <person name="Lee S.E."/>
            <person name="Jeon J."/>
            <person name="Kim H."/>
            <person name="Choi G."/>
            <person name="Song H."/>
            <person name="Lee J."/>
            <person name="Lee S.C."/>
            <person name="Kwon J.K."/>
            <person name="Lee H.Y."/>
            <person name="Koo N."/>
            <person name="Hong Y."/>
            <person name="Kim R.W."/>
            <person name="Kang W.H."/>
            <person name="Huh J.H."/>
            <person name="Kang B.C."/>
            <person name="Yang T.J."/>
            <person name="Lee Y.H."/>
            <person name="Bennetzen J.L."/>
            <person name="Choi D."/>
        </authorList>
    </citation>
    <scope>NUCLEOTIDE SEQUENCE [LARGE SCALE GENOMIC DNA]</scope>
    <source>
        <strain evidence="2">cv. PBC81</strain>
    </source>
</reference>
<sequence length="271" mass="32076">MQELVNCYLFGKCALLVSGDLDGTTRLISCALWLVVVLFTFTEGPILDDALFYWYFLLLKRTLKLIDKIQWDFLWDSTTNARKLYYVSWEMVTRPKRDDGLGIVKATSKNQALLDNISWRLFSHPSSPWARFLISRYSHYRSLFYHSFIWRNILRGWSICQQNMCWEIGDDRIINLWDFNWISRGITLRFLIQGPLTANDHDTTLATYRNDNLWIWDAFSFVFPDHIKYAMEKVYFPPYPSHADFPHWDRKANYSVISPSSNSPTPDSNFM</sequence>
<proteinExistence type="predicted"/>
<dbReference type="Proteomes" id="UP000224567">
    <property type="component" value="Unassembled WGS sequence"/>
</dbReference>
<evidence type="ECO:0008006" key="3">
    <source>
        <dbReference type="Google" id="ProtNLM"/>
    </source>
</evidence>
<dbReference type="OrthoDB" id="1750433at2759"/>
<gene>
    <name evidence="1" type="ORF">CQW23_28493</name>
</gene>
<dbReference type="AlphaFoldDB" id="A0A2G2VGP8"/>
<dbReference type="STRING" id="33114.A0A2G2VGP8"/>
<evidence type="ECO:0000313" key="2">
    <source>
        <dbReference type="Proteomes" id="UP000224567"/>
    </source>
</evidence>
<dbReference type="EMBL" id="MLFT02000012">
    <property type="protein sequence ID" value="PHT32156.1"/>
    <property type="molecule type" value="Genomic_DNA"/>
</dbReference>
<protein>
    <recommendedName>
        <fullName evidence="3">Reverse transcriptase zinc-binding domain-containing protein</fullName>
    </recommendedName>
</protein>